<dbReference type="PROSITE" id="PS50222">
    <property type="entry name" value="EF_HAND_2"/>
    <property type="match status" value="5"/>
</dbReference>
<dbReference type="CDD" id="cd00051">
    <property type="entry name" value="EFh"/>
    <property type="match status" value="3"/>
</dbReference>
<dbReference type="Pfam" id="PF13499">
    <property type="entry name" value="EF-hand_7"/>
    <property type="match status" value="3"/>
</dbReference>
<evidence type="ECO:0000313" key="7">
    <source>
        <dbReference type="Proteomes" id="UP000316621"/>
    </source>
</evidence>
<sequence>MSSSGKKYSVSLENMEEVEGVFKRFDANGDGKISSTELSDVLKALGSETSPEELKQMMDEIDKDGDGFIDLKEFADFHHGTTDGSNINGANVADGITELKDAFDMYDKDKNGLISATELHMVLKSLGESCTVHDCEKMIGSVDADGDVQVRYFPSLVKTTLQISLLINITHIRNSKPKNQTRERESCKNKKMSSSKTADEKELLEDIENIFNRFDVNGDGKISLSELSDVYKELGDEMTPEVLKKMMDDIDTDGDGFINLK</sequence>
<dbReference type="STRING" id="3469.A0A4Y7JEY2"/>
<evidence type="ECO:0000256" key="3">
    <source>
        <dbReference type="ARBA" id="ARBA00022837"/>
    </source>
</evidence>
<dbReference type="EMBL" id="CM010718">
    <property type="protein sequence ID" value="RZC58205.1"/>
    <property type="molecule type" value="Genomic_DNA"/>
</dbReference>
<keyword evidence="3" id="KW-0106">Calcium</keyword>
<evidence type="ECO:0000256" key="4">
    <source>
        <dbReference type="SAM" id="MobiDB-lite"/>
    </source>
</evidence>
<dbReference type="SUPFAM" id="SSF47473">
    <property type="entry name" value="EF-hand"/>
    <property type="match status" value="2"/>
</dbReference>
<dbReference type="PANTHER" id="PTHR10891">
    <property type="entry name" value="EF-HAND CALCIUM-BINDING DOMAIN CONTAINING PROTEIN"/>
    <property type="match status" value="1"/>
</dbReference>
<evidence type="ECO:0000313" key="6">
    <source>
        <dbReference type="EMBL" id="RZC58205.1"/>
    </source>
</evidence>
<reference evidence="6 7" key="1">
    <citation type="journal article" date="2018" name="Science">
        <title>The opium poppy genome and morphinan production.</title>
        <authorList>
            <person name="Guo L."/>
            <person name="Winzer T."/>
            <person name="Yang X."/>
            <person name="Li Y."/>
            <person name="Ning Z."/>
            <person name="He Z."/>
            <person name="Teodor R."/>
            <person name="Lu Y."/>
            <person name="Bowser T.A."/>
            <person name="Graham I.A."/>
            <person name="Ye K."/>
        </authorList>
    </citation>
    <scope>NUCLEOTIDE SEQUENCE [LARGE SCALE GENOMIC DNA]</scope>
    <source>
        <strain evidence="7">cv. HN1</strain>
        <tissue evidence="6">Leaves</tissue>
    </source>
</reference>
<dbReference type="Gramene" id="RZC58205">
    <property type="protein sequence ID" value="RZC58205"/>
    <property type="gene ID" value="C5167_005510"/>
</dbReference>
<dbReference type="FunFam" id="1.10.238.10:FF:000001">
    <property type="entry name" value="Calmodulin 1"/>
    <property type="match status" value="1"/>
</dbReference>
<dbReference type="SMART" id="SM00054">
    <property type="entry name" value="EFh"/>
    <property type="match status" value="5"/>
</dbReference>
<evidence type="ECO:0000256" key="1">
    <source>
        <dbReference type="ARBA" id="ARBA00022723"/>
    </source>
</evidence>
<dbReference type="PROSITE" id="PS00018">
    <property type="entry name" value="EF_HAND_1"/>
    <property type="match status" value="4"/>
</dbReference>
<evidence type="ECO:0000256" key="2">
    <source>
        <dbReference type="ARBA" id="ARBA00022737"/>
    </source>
</evidence>
<feature type="region of interest" description="Disordered" evidence="4">
    <location>
        <begin position="176"/>
        <end position="199"/>
    </location>
</feature>
<dbReference type="InterPro" id="IPR018247">
    <property type="entry name" value="EF_Hand_1_Ca_BS"/>
</dbReference>
<keyword evidence="7" id="KW-1185">Reference proteome</keyword>
<feature type="domain" description="EF-hand" evidence="5">
    <location>
        <begin position="49"/>
        <end position="84"/>
    </location>
</feature>
<feature type="domain" description="EF-hand" evidence="5">
    <location>
        <begin position="202"/>
        <end position="237"/>
    </location>
</feature>
<accession>A0A4Y7JEY2</accession>
<evidence type="ECO:0000259" key="5">
    <source>
        <dbReference type="PROSITE" id="PS50222"/>
    </source>
</evidence>
<gene>
    <name evidence="6" type="ORF">C5167_005510</name>
</gene>
<organism evidence="6 7">
    <name type="scientific">Papaver somniferum</name>
    <name type="common">Opium poppy</name>
    <dbReference type="NCBI Taxonomy" id="3469"/>
    <lineage>
        <taxon>Eukaryota</taxon>
        <taxon>Viridiplantae</taxon>
        <taxon>Streptophyta</taxon>
        <taxon>Embryophyta</taxon>
        <taxon>Tracheophyta</taxon>
        <taxon>Spermatophyta</taxon>
        <taxon>Magnoliopsida</taxon>
        <taxon>Ranunculales</taxon>
        <taxon>Papaveraceae</taxon>
        <taxon>Papaveroideae</taxon>
        <taxon>Papaver</taxon>
    </lineage>
</organism>
<dbReference type="InterPro" id="IPR002048">
    <property type="entry name" value="EF_hand_dom"/>
</dbReference>
<name>A0A4Y7JEY2_PAPSO</name>
<keyword evidence="1" id="KW-0479">Metal-binding</keyword>
<dbReference type="Gene3D" id="1.10.238.10">
    <property type="entry name" value="EF-hand"/>
    <property type="match status" value="3"/>
</dbReference>
<proteinExistence type="predicted"/>
<keyword evidence="2" id="KW-0677">Repeat</keyword>
<feature type="domain" description="EF-hand" evidence="5">
    <location>
        <begin position="13"/>
        <end position="48"/>
    </location>
</feature>
<dbReference type="AlphaFoldDB" id="A0A4Y7JEY2"/>
<dbReference type="InterPro" id="IPR011992">
    <property type="entry name" value="EF-hand-dom_pair"/>
</dbReference>
<feature type="domain" description="EF-hand" evidence="5">
    <location>
        <begin position="238"/>
        <end position="261"/>
    </location>
</feature>
<dbReference type="OMA" id="GYLVINC"/>
<dbReference type="Proteomes" id="UP000316621">
    <property type="component" value="Chromosome 4"/>
</dbReference>
<feature type="non-terminal residue" evidence="6">
    <location>
        <position position="261"/>
    </location>
</feature>
<dbReference type="InterPro" id="IPR039647">
    <property type="entry name" value="EF_hand_pair_protein_CML-like"/>
</dbReference>
<protein>
    <recommendedName>
        <fullName evidence="5">EF-hand domain-containing protein</fullName>
    </recommendedName>
</protein>
<dbReference type="GO" id="GO:0005509">
    <property type="term" value="F:calcium ion binding"/>
    <property type="evidence" value="ECO:0007669"/>
    <property type="project" value="InterPro"/>
</dbReference>
<feature type="domain" description="EF-hand" evidence="5">
    <location>
        <begin position="94"/>
        <end position="129"/>
    </location>
</feature>